<evidence type="ECO:0000313" key="5">
    <source>
        <dbReference type="EMBL" id="GIE95231.1"/>
    </source>
</evidence>
<dbReference type="Gene3D" id="3.40.640.10">
    <property type="entry name" value="Type I PLP-dependent aspartate aminotransferase-like (Major domain)"/>
    <property type="match status" value="1"/>
</dbReference>
<reference evidence="5" key="1">
    <citation type="submission" date="2021-01" db="EMBL/GenBank/DDBJ databases">
        <title>Whole genome shotgun sequence of Actinoplanes rishiriensis NBRC 108556.</title>
        <authorList>
            <person name="Komaki H."/>
            <person name="Tamura T."/>
        </authorList>
    </citation>
    <scope>NUCLEOTIDE SEQUENCE</scope>
    <source>
        <strain evidence="5">NBRC 108556</strain>
    </source>
</reference>
<proteinExistence type="inferred from homology"/>
<accession>A0A919K255</accession>
<dbReference type="Pfam" id="PF00464">
    <property type="entry name" value="SHMT"/>
    <property type="match status" value="1"/>
</dbReference>
<keyword evidence="3" id="KW-0663">Pyridoxal phosphate</keyword>
<keyword evidence="6" id="KW-1185">Reference proteome</keyword>
<protein>
    <submittedName>
        <fullName evidence="5">Serine hydroxymethyltransferase</fullName>
    </submittedName>
</protein>
<evidence type="ECO:0000259" key="4">
    <source>
        <dbReference type="Pfam" id="PF00464"/>
    </source>
</evidence>
<dbReference type="GO" id="GO:0030170">
    <property type="term" value="F:pyridoxal phosphate binding"/>
    <property type="evidence" value="ECO:0007669"/>
    <property type="project" value="TreeGrafter"/>
</dbReference>
<sequence length="443" mass="47758">MTSMKLLFQHLVDHETKFRNSISLIPSENTLSPLARLAYLSDGYSRYFFDEHEVFGRWSFQGGSIVGRVQQEVLIPLLQRVGQARYVDVRNVSGLTAMTTALAAFGGEPGDAVLSVPVANGGHPDTAYVARKFGFRPLGLPFGHWATLDLEALADMVAREKPSLIYIDHATSLIPLDLTAVVECVRQAADRPVHIHVDTSHVNGLIWGGQLPNPLACGADSWGGSTHKTFPGPHKAVIFTNDAEVSDRLTMTAVNMVSHHHMSDVVALAISLVEFLECGGAEYAAAVVTNARLLAEALAAEGLGVQRHGADFTRNHQVWVDTASHREPHAAGSQLFQAGLVVNPFNPLPSLGGPGIRLGLNEATYLGISPESLPVLARVMRDVIVDDVDPAAAADPVREVRAAMRPRFCYPPEVFAEKLADLVAVTGGKTDLAVEPLTDFLYS</sequence>
<dbReference type="InterPro" id="IPR015424">
    <property type="entry name" value="PyrdxlP-dep_Trfase"/>
</dbReference>
<evidence type="ECO:0000256" key="3">
    <source>
        <dbReference type="ARBA" id="ARBA00022898"/>
    </source>
</evidence>
<dbReference type="EMBL" id="BOMV01000026">
    <property type="protein sequence ID" value="GIE95231.1"/>
    <property type="molecule type" value="Genomic_DNA"/>
</dbReference>
<comment type="similarity">
    <text evidence="2">Belongs to the SHMT family.</text>
</comment>
<gene>
    <name evidence="5" type="ORF">Ari01nite_26960</name>
</gene>
<dbReference type="InterPro" id="IPR015422">
    <property type="entry name" value="PyrdxlP-dep_Trfase_small"/>
</dbReference>
<evidence type="ECO:0000256" key="1">
    <source>
        <dbReference type="ARBA" id="ARBA00001933"/>
    </source>
</evidence>
<dbReference type="PANTHER" id="PTHR11680">
    <property type="entry name" value="SERINE HYDROXYMETHYLTRANSFERASE"/>
    <property type="match status" value="1"/>
</dbReference>
<dbReference type="GO" id="GO:0046653">
    <property type="term" value="P:tetrahydrofolate metabolic process"/>
    <property type="evidence" value="ECO:0007669"/>
    <property type="project" value="TreeGrafter"/>
</dbReference>
<name>A0A919K255_9ACTN</name>
<dbReference type="SUPFAM" id="SSF53383">
    <property type="entry name" value="PLP-dependent transferases"/>
    <property type="match status" value="1"/>
</dbReference>
<organism evidence="5 6">
    <name type="scientific">Paractinoplanes rishiriensis</name>
    <dbReference type="NCBI Taxonomy" id="1050105"/>
    <lineage>
        <taxon>Bacteria</taxon>
        <taxon>Bacillati</taxon>
        <taxon>Actinomycetota</taxon>
        <taxon>Actinomycetes</taxon>
        <taxon>Micromonosporales</taxon>
        <taxon>Micromonosporaceae</taxon>
        <taxon>Paractinoplanes</taxon>
    </lineage>
</organism>
<dbReference type="InterPro" id="IPR039429">
    <property type="entry name" value="SHMT-like_dom"/>
</dbReference>
<evidence type="ECO:0000313" key="6">
    <source>
        <dbReference type="Proteomes" id="UP000636960"/>
    </source>
</evidence>
<dbReference type="GO" id="GO:0004372">
    <property type="term" value="F:glycine hydroxymethyltransferase activity"/>
    <property type="evidence" value="ECO:0007669"/>
    <property type="project" value="TreeGrafter"/>
</dbReference>
<comment type="caution">
    <text evidence="5">The sequence shown here is derived from an EMBL/GenBank/DDBJ whole genome shotgun (WGS) entry which is preliminary data.</text>
</comment>
<dbReference type="PANTHER" id="PTHR11680:SF35">
    <property type="entry name" value="SERINE HYDROXYMETHYLTRANSFERASE 1"/>
    <property type="match status" value="1"/>
</dbReference>
<dbReference type="Proteomes" id="UP000636960">
    <property type="component" value="Unassembled WGS sequence"/>
</dbReference>
<comment type="cofactor">
    <cofactor evidence="1">
        <name>pyridoxal 5'-phosphate</name>
        <dbReference type="ChEBI" id="CHEBI:597326"/>
    </cofactor>
</comment>
<dbReference type="GO" id="GO:0019264">
    <property type="term" value="P:glycine biosynthetic process from serine"/>
    <property type="evidence" value="ECO:0007669"/>
    <property type="project" value="TreeGrafter"/>
</dbReference>
<dbReference type="Gene3D" id="3.90.1150.10">
    <property type="entry name" value="Aspartate Aminotransferase, domain 1"/>
    <property type="match status" value="1"/>
</dbReference>
<dbReference type="GO" id="GO:0005737">
    <property type="term" value="C:cytoplasm"/>
    <property type="evidence" value="ECO:0007669"/>
    <property type="project" value="TreeGrafter"/>
</dbReference>
<dbReference type="InterPro" id="IPR049943">
    <property type="entry name" value="Ser_HO-MeTrfase-like"/>
</dbReference>
<evidence type="ECO:0000256" key="2">
    <source>
        <dbReference type="ARBA" id="ARBA00006376"/>
    </source>
</evidence>
<feature type="domain" description="Serine hydroxymethyltransferase-like" evidence="4">
    <location>
        <begin position="13"/>
        <end position="371"/>
    </location>
</feature>
<dbReference type="AlphaFoldDB" id="A0A919K255"/>
<dbReference type="InterPro" id="IPR015421">
    <property type="entry name" value="PyrdxlP-dep_Trfase_major"/>
</dbReference>